<evidence type="ECO:0000313" key="5">
    <source>
        <dbReference type="EMBL" id="SVB31555.1"/>
    </source>
</evidence>
<dbReference type="PRINTS" id="PR00508">
    <property type="entry name" value="S21N4MTFRASE"/>
</dbReference>
<feature type="compositionally biased region" description="Basic and acidic residues" evidence="3">
    <location>
        <begin position="253"/>
        <end position="265"/>
    </location>
</feature>
<evidence type="ECO:0000259" key="4">
    <source>
        <dbReference type="Pfam" id="PF01555"/>
    </source>
</evidence>
<protein>
    <recommendedName>
        <fullName evidence="4">DNA methylase N-4/N-6 domain-containing protein</fullName>
    </recommendedName>
</protein>
<dbReference type="GO" id="GO:0032259">
    <property type="term" value="P:methylation"/>
    <property type="evidence" value="ECO:0007669"/>
    <property type="project" value="UniProtKB-KW"/>
</dbReference>
<dbReference type="AlphaFoldDB" id="A0A382CZQ2"/>
<dbReference type="GO" id="GO:0003677">
    <property type="term" value="F:DNA binding"/>
    <property type="evidence" value="ECO:0007669"/>
    <property type="project" value="InterPro"/>
</dbReference>
<dbReference type="GO" id="GO:0008170">
    <property type="term" value="F:N-methyltransferase activity"/>
    <property type="evidence" value="ECO:0007669"/>
    <property type="project" value="InterPro"/>
</dbReference>
<organism evidence="5">
    <name type="scientific">marine metagenome</name>
    <dbReference type="NCBI Taxonomy" id="408172"/>
    <lineage>
        <taxon>unclassified sequences</taxon>
        <taxon>metagenomes</taxon>
        <taxon>ecological metagenomes</taxon>
    </lineage>
</organism>
<dbReference type="InterPro" id="IPR002941">
    <property type="entry name" value="DNA_methylase_N4/N6"/>
</dbReference>
<dbReference type="InterPro" id="IPR029063">
    <property type="entry name" value="SAM-dependent_MTases_sf"/>
</dbReference>
<feature type="region of interest" description="Disordered" evidence="3">
    <location>
        <begin position="209"/>
        <end position="265"/>
    </location>
</feature>
<keyword evidence="1" id="KW-0489">Methyltransferase</keyword>
<reference evidence="5" key="1">
    <citation type="submission" date="2018-05" db="EMBL/GenBank/DDBJ databases">
        <authorList>
            <person name="Lanie J.A."/>
            <person name="Ng W.-L."/>
            <person name="Kazmierczak K.M."/>
            <person name="Andrzejewski T.M."/>
            <person name="Davidsen T.M."/>
            <person name="Wayne K.J."/>
            <person name="Tettelin H."/>
            <person name="Glass J.I."/>
            <person name="Rusch D."/>
            <person name="Podicherti R."/>
            <person name="Tsui H.-C.T."/>
            <person name="Winkler M.E."/>
        </authorList>
    </citation>
    <scope>NUCLEOTIDE SEQUENCE</scope>
</reference>
<keyword evidence="2" id="KW-0808">Transferase</keyword>
<proteinExistence type="predicted"/>
<dbReference type="Pfam" id="PF01555">
    <property type="entry name" value="N6_N4_Mtase"/>
    <property type="match status" value="1"/>
</dbReference>
<dbReference type="SUPFAM" id="SSF53335">
    <property type="entry name" value="S-adenosyl-L-methionine-dependent methyltransferases"/>
    <property type="match status" value="1"/>
</dbReference>
<feature type="domain" description="DNA methylase N-4/N-6" evidence="4">
    <location>
        <begin position="18"/>
        <end position="167"/>
    </location>
</feature>
<evidence type="ECO:0000256" key="2">
    <source>
        <dbReference type="ARBA" id="ARBA00022679"/>
    </source>
</evidence>
<feature type="non-terminal residue" evidence="5">
    <location>
        <position position="265"/>
    </location>
</feature>
<evidence type="ECO:0000256" key="3">
    <source>
        <dbReference type="SAM" id="MobiDB-lite"/>
    </source>
</evidence>
<name>A0A382CZQ2_9ZZZZ</name>
<dbReference type="InterPro" id="IPR001091">
    <property type="entry name" value="RM_Methyltransferase"/>
</dbReference>
<dbReference type="Gene3D" id="3.40.50.150">
    <property type="entry name" value="Vaccinia Virus protein VP39"/>
    <property type="match status" value="1"/>
</dbReference>
<dbReference type="EMBL" id="UINC01036896">
    <property type="protein sequence ID" value="SVB31555.1"/>
    <property type="molecule type" value="Genomic_DNA"/>
</dbReference>
<gene>
    <name evidence="5" type="ORF">METZ01_LOCUS184409</name>
</gene>
<accession>A0A382CZQ2</accession>
<evidence type="ECO:0000256" key="1">
    <source>
        <dbReference type="ARBA" id="ARBA00022603"/>
    </source>
</evidence>
<sequence length="265" mass="29897">MINGDCLEELKELDDNTIDLICSDPPYGLSFMGKKWDSFNEVISFEGESHVYAKKGFKKLPRNKPIAMEEFFVPIWKECLRVLKPGGFAFIMAAPKQDVLQKQIEAMDVAGFKTNFTSIYWAYATGFPKAMNVGKKTEKENLEGSYAGYQPKPAVEVVIVCMKPVEKKGYMEQAKDNQKGVTWLDDARIPFEGMNDIPQGGYGDMKVGYGKPGETQPMSKDLEQYNKDNVGAQENFDIEAEGLSRGNQPSRKSKGDYEKYVEKQK</sequence>